<dbReference type="Proteomes" id="UP001305647">
    <property type="component" value="Unassembled WGS sequence"/>
</dbReference>
<proteinExistence type="predicted"/>
<dbReference type="AlphaFoldDB" id="A0AAN6Q3B3"/>
<dbReference type="EMBL" id="MU863637">
    <property type="protein sequence ID" value="KAK4100970.1"/>
    <property type="molecule type" value="Genomic_DNA"/>
</dbReference>
<organism evidence="3 4">
    <name type="scientific">Parathielavia hyrcaniae</name>
    <dbReference type="NCBI Taxonomy" id="113614"/>
    <lineage>
        <taxon>Eukaryota</taxon>
        <taxon>Fungi</taxon>
        <taxon>Dikarya</taxon>
        <taxon>Ascomycota</taxon>
        <taxon>Pezizomycotina</taxon>
        <taxon>Sordariomycetes</taxon>
        <taxon>Sordariomycetidae</taxon>
        <taxon>Sordariales</taxon>
        <taxon>Chaetomiaceae</taxon>
        <taxon>Parathielavia</taxon>
    </lineage>
</organism>
<evidence type="ECO:0000313" key="4">
    <source>
        <dbReference type="Proteomes" id="UP001305647"/>
    </source>
</evidence>
<feature type="compositionally biased region" description="Basic and acidic residues" evidence="1">
    <location>
        <begin position="132"/>
        <end position="142"/>
    </location>
</feature>
<reference evidence="3" key="1">
    <citation type="journal article" date="2023" name="Mol. Phylogenet. Evol.">
        <title>Genome-scale phylogeny and comparative genomics of the fungal order Sordariales.</title>
        <authorList>
            <person name="Hensen N."/>
            <person name="Bonometti L."/>
            <person name="Westerberg I."/>
            <person name="Brannstrom I.O."/>
            <person name="Guillou S."/>
            <person name="Cros-Aarteil S."/>
            <person name="Calhoun S."/>
            <person name="Haridas S."/>
            <person name="Kuo A."/>
            <person name="Mondo S."/>
            <person name="Pangilinan J."/>
            <person name="Riley R."/>
            <person name="LaButti K."/>
            <person name="Andreopoulos B."/>
            <person name="Lipzen A."/>
            <person name="Chen C."/>
            <person name="Yan M."/>
            <person name="Daum C."/>
            <person name="Ng V."/>
            <person name="Clum A."/>
            <person name="Steindorff A."/>
            <person name="Ohm R.A."/>
            <person name="Martin F."/>
            <person name="Silar P."/>
            <person name="Natvig D.O."/>
            <person name="Lalanne C."/>
            <person name="Gautier V."/>
            <person name="Ament-Velasquez S.L."/>
            <person name="Kruys A."/>
            <person name="Hutchinson M.I."/>
            <person name="Powell A.J."/>
            <person name="Barry K."/>
            <person name="Miller A.N."/>
            <person name="Grigoriev I.V."/>
            <person name="Debuchy R."/>
            <person name="Gladieux P."/>
            <person name="Hiltunen Thoren M."/>
            <person name="Johannesson H."/>
        </authorList>
    </citation>
    <scope>NUCLEOTIDE SEQUENCE</scope>
    <source>
        <strain evidence="3">CBS 757.83</strain>
    </source>
</reference>
<protein>
    <recommendedName>
        <fullName evidence="5">Secreted protein</fullName>
    </recommendedName>
</protein>
<evidence type="ECO:0008006" key="5">
    <source>
        <dbReference type="Google" id="ProtNLM"/>
    </source>
</evidence>
<evidence type="ECO:0000256" key="1">
    <source>
        <dbReference type="SAM" id="MobiDB-lite"/>
    </source>
</evidence>
<accession>A0AAN6Q3B3</accession>
<evidence type="ECO:0000313" key="3">
    <source>
        <dbReference type="EMBL" id="KAK4100970.1"/>
    </source>
</evidence>
<keyword evidence="2" id="KW-0732">Signal</keyword>
<name>A0AAN6Q3B3_9PEZI</name>
<gene>
    <name evidence="3" type="ORF">N658DRAFT_75626</name>
</gene>
<evidence type="ECO:0000256" key="2">
    <source>
        <dbReference type="SAM" id="SignalP"/>
    </source>
</evidence>
<sequence>MLWAEVVWLLVCMLWSAKPDHPAKDELTIPIRLSILSIVGRCGVQGEVDARMRHGGISGLAGGGRLLEGFRAGWLREPRKHGTGVRVACCAVLAGTPFQLFAGAQPMQPIHCQWFCVFEKDACATAQRRGRAPNDRLGRRPESAGQPCLP</sequence>
<comment type="caution">
    <text evidence="3">The sequence shown here is derived from an EMBL/GenBank/DDBJ whole genome shotgun (WGS) entry which is preliminary data.</text>
</comment>
<feature type="signal peptide" evidence="2">
    <location>
        <begin position="1"/>
        <end position="19"/>
    </location>
</feature>
<feature type="chain" id="PRO_5042957164" description="Secreted protein" evidence="2">
    <location>
        <begin position="20"/>
        <end position="150"/>
    </location>
</feature>
<reference evidence="3" key="2">
    <citation type="submission" date="2023-05" db="EMBL/GenBank/DDBJ databases">
        <authorList>
            <consortium name="Lawrence Berkeley National Laboratory"/>
            <person name="Steindorff A."/>
            <person name="Hensen N."/>
            <person name="Bonometti L."/>
            <person name="Westerberg I."/>
            <person name="Brannstrom I.O."/>
            <person name="Guillou S."/>
            <person name="Cros-Aarteil S."/>
            <person name="Calhoun S."/>
            <person name="Haridas S."/>
            <person name="Kuo A."/>
            <person name="Mondo S."/>
            <person name="Pangilinan J."/>
            <person name="Riley R."/>
            <person name="Labutti K."/>
            <person name="Andreopoulos B."/>
            <person name="Lipzen A."/>
            <person name="Chen C."/>
            <person name="Yanf M."/>
            <person name="Daum C."/>
            <person name="Ng V."/>
            <person name="Clum A."/>
            <person name="Ohm R."/>
            <person name="Martin F."/>
            <person name="Silar P."/>
            <person name="Natvig D."/>
            <person name="Lalanne C."/>
            <person name="Gautier V."/>
            <person name="Ament-Velasquez S.L."/>
            <person name="Kruys A."/>
            <person name="Hutchinson M.I."/>
            <person name="Powell A.J."/>
            <person name="Barry K."/>
            <person name="Miller A.N."/>
            <person name="Grigoriev I.V."/>
            <person name="Debuchy R."/>
            <person name="Gladieux P."/>
            <person name="Thoren M.H."/>
            <person name="Johannesson H."/>
        </authorList>
    </citation>
    <scope>NUCLEOTIDE SEQUENCE</scope>
    <source>
        <strain evidence="3">CBS 757.83</strain>
    </source>
</reference>
<feature type="region of interest" description="Disordered" evidence="1">
    <location>
        <begin position="129"/>
        <end position="150"/>
    </location>
</feature>
<keyword evidence="4" id="KW-1185">Reference proteome</keyword>